<evidence type="ECO:0000313" key="1">
    <source>
        <dbReference type="EMBL" id="CAJ2640346.1"/>
    </source>
</evidence>
<gene>
    <name evidence="1" type="ORF">MILVUS5_LOCUS10214</name>
</gene>
<comment type="caution">
    <text evidence="1">The sequence shown here is derived from an EMBL/GenBank/DDBJ whole genome shotgun (WGS) entry which is preliminary data.</text>
</comment>
<reference evidence="1" key="1">
    <citation type="submission" date="2023-10" db="EMBL/GenBank/DDBJ databases">
        <authorList>
            <person name="Rodriguez Cubillos JULIANA M."/>
            <person name="De Vega J."/>
        </authorList>
    </citation>
    <scope>NUCLEOTIDE SEQUENCE</scope>
</reference>
<dbReference type="EMBL" id="CASHSV030000024">
    <property type="protein sequence ID" value="CAJ2640346.1"/>
    <property type="molecule type" value="Genomic_DNA"/>
</dbReference>
<dbReference type="Proteomes" id="UP001177021">
    <property type="component" value="Unassembled WGS sequence"/>
</dbReference>
<evidence type="ECO:0000313" key="2">
    <source>
        <dbReference type="Proteomes" id="UP001177021"/>
    </source>
</evidence>
<name>A0ACB0J837_TRIPR</name>
<proteinExistence type="predicted"/>
<keyword evidence="2" id="KW-1185">Reference proteome</keyword>
<organism evidence="1 2">
    <name type="scientific">Trifolium pratense</name>
    <name type="common">Red clover</name>
    <dbReference type="NCBI Taxonomy" id="57577"/>
    <lineage>
        <taxon>Eukaryota</taxon>
        <taxon>Viridiplantae</taxon>
        <taxon>Streptophyta</taxon>
        <taxon>Embryophyta</taxon>
        <taxon>Tracheophyta</taxon>
        <taxon>Spermatophyta</taxon>
        <taxon>Magnoliopsida</taxon>
        <taxon>eudicotyledons</taxon>
        <taxon>Gunneridae</taxon>
        <taxon>Pentapetalae</taxon>
        <taxon>rosids</taxon>
        <taxon>fabids</taxon>
        <taxon>Fabales</taxon>
        <taxon>Fabaceae</taxon>
        <taxon>Papilionoideae</taxon>
        <taxon>50 kb inversion clade</taxon>
        <taxon>NPAAA clade</taxon>
        <taxon>Hologalegina</taxon>
        <taxon>IRL clade</taxon>
        <taxon>Trifolieae</taxon>
        <taxon>Trifolium</taxon>
    </lineage>
</organism>
<accession>A0ACB0J837</accession>
<protein>
    <submittedName>
        <fullName evidence="1">Uncharacterized protein</fullName>
    </submittedName>
</protein>
<sequence>MAAEQGDRFSSIEVPLLDDEKVYKVNGSKTKDEHHTVHEGNTSLFKTCFHLVNGISGVGIVSIPYALASGGWLSIILLFTIAIACCYTGTLVKKCMDMDLNIRTFPDIGQYAFGSKGRLIVSIIMNSELYLAVTGFLILEGDNLNKLIPNMEINIGGLTIGGTTMFTMVTTIVILPTVLFEDMSLLSYVSASGAIASSIFIFSLFWNGAVDGTGFHGKGRVFNLSGIPSAVSLYAFCYSAHPILPTLYNSMRNKSHYSGVLFVSFSACTFGYAAAAILGYLMFGQEVESQVTLNLHTGKLSSRIAIYTTLVNPIAKYALMLTPVINAIKMKVSCNYSNKRVTHMIISTSLLVSSLIIAVTIPLFGYLMSLVGAMLSVSASILVPSICYLKISGAYKRFGSEMIVNYLIIVMGVAIAVFGTYRSLVDIIQNL</sequence>